<accession>A0A183NN25</accession>
<keyword evidence="2" id="KW-1185">Reference proteome</keyword>
<organism evidence="1 2">
    <name type="scientific">Schistosoma mattheei</name>
    <dbReference type="NCBI Taxonomy" id="31246"/>
    <lineage>
        <taxon>Eukaryota</taxon>
        <taxon>Metazoa</taxon>
        <taxon>Spiralia</taxon>
        <taxon>Lophotrochozoa</taxon>
        <taxon>Platyhelminthes</taxon>
        <taxon>Trematoda</taxon>
        <taxon>Digenea</taxon>
        <taxon>Strigeidida</taxon>
        <taxon>Schistosomatoidea</taxon>
        <taxon>Schistosomatidae</taxon>
        <taxon>Schistosoma</taxon>
    </lineage>
</organism>
<dbReference type="Proteomes" id="UP000269396">
    <property type="component" value="Unassembled WGS sequence"/>
</dbReference>
<sequence>MINRQFTSKYPSITMEESLQSVSELAIIWLVNDYFIRNNNIHNNNGIYSNGDGYSLSNVNKVIHIDHQYENKLSNTSNHDLIMCSMNDHHHNNNNPSTTSLNYTNPRTYISPSSYDRTFVSYSLPISLNQFTKNYHSSIHNKKDPIHFRSPLTICTDFNHYDPNESFNDYDFDPDQSNFMFDIDSNNKNNHNSYGSKTDLYLNKTINNIELNSSNLLTSYQNTHNLQSSIQNNQNSVDDKLLSK</sequence>
<evidence type="ECO:0000313" key="2">
    <source>
        <dbReference type="Proteomes" id="UP000269396"/>
    </source>
</evidence>
<dbReference type="AlphaFoldDB" id="A0A183NN25"/>
<reference evidence="1 2" key="1">
    <citation type="submission" date="2018-11" db="EMBL/GenBank/DDBJ databases">
        <authorList>
            <consortium name="Pathogen Informatics"/>
        </authorList>
    </citation>
    <scope>NUCLEOTIDE SEQUENCE [LARGE SCALE GENOMIC DNA]</scope>
    <source>
        <strain>Denwood</strain>
        <strain evidence="2">Zambia</strain>
    </source>
</reference>
<evidence type="ECO:0000313" key="1">
    <source>
        <dbReference type="EMBL" id="VDO96180.1"/>
    </source>
</evidence>
<dbReference type="EMBL" id="UZAL01006520">
    <property type="protein sequence ID" value="VDO96180.1"/>
    <property type="molecule type" value="Genomic_DNA"/>
</dbReference>
<proteinExistence type="predicted"/>
<name>A0A183NN25_9TREM</name>
<gene>
    <name evidence="1" type="ORF">SMTD_LOCUS3511</name>
</gene>
<protein>
    <submittedName>
        <fullName evidence="1">Uncharacterized protein</fullName>
    </submittedName>
</protein>